<evidence type="ECO:0000313" key="8">
    <source>
        <dbReference type="EMBL" id="SVD32334.1"/>
    </source>
</evidence>
<dbReference type="GO" id="GO:0005737">
    <property type="term" value="C:cytoplasm"/>
    <property type="evidence" value="ECO:0007669"/>
    <property type="project" value="TreeGrafter"/>
</dbReference>
<name>A0A382UDI2_9ZZZZ</name>
<keyword evidence="5" id="KW-0238">DNA-binding</keyword>
<evidence type="ECO:0000256" key="6">
    <source>
        <dbReference type="ARBA" id="ARBA00023235"/>
    </source>
</evidence>
<dbReference type="InterPro" id="IPR002205">
    <property type="entry name" value="Topo_IIA_dom_A"/>
</dbReference>
<dbReference type="GO" id="GO:0009330">
    <property type="term" value="C:DNA topoisomerase type II (double strand cut, ATP-hydrolyzing) complex"/>
    <property type="evidence" value="ECO:0007669"/>
    <property type="project" value="TreeGrafter"/>
</dbReference>
<organism evidence="8">
    <name type="scientific">marine metagenome</name>
    <dbReference type="NCBI Taxonomy" id="408172"/>
    <lineage>
        <taxon>unclassified sequences</taxon>
        <taxon>metagenomes</taxon>
        <taxon>ecological metagenomes</taxon>
    </lineage>
</organism>
<dbReference type="Pfam" id="PF00521">
    <property type="entry name" value="DNA_topoisoIV"/>
    <property type="match status" value="1"/>
</dbReference>
<evidence type="ECO:0000256" key="1">
    <source>
        <dbReference type="ARBA" id="ARBA00000185"/>
    </source>
</evidence>
<evidence type="ECO:0000256" key="3">
    <source>
        <dbReference type="ARBA" id="ARBA00012895"/>
    </source>
</evidence>
<sequence length="294" mass="33760">FPTGGQIIGIKGIKEAFQTGRGACIIRSKTSIEEFRKDREAIIVHEIPYQVNKSKLIEKIAETVKNNIIEGISDLRDESDRKGVRIVIELKKDVDANIILNQLYKHTLLQTSFNSNMLALNKGKPEQLNLKQIISSFIEFREEIVSKRTAFDLNKARKKAHVLIGLVVANNNIDQIIELIKKSKDSKEAKEKLIGKKWKLTETNVNFIKLIEDETIKLSDKSYIFTENQAKAILDLRLHKLTSLERDDIKKELESIILKIKGYLNILNSREKLLLVIKSELNEIKKEFSTPRRS</sequence>
<feature type="domain" description="Topo IIA-type catalytic" evidence="7">
    <location>
        <begin position="1"/>
        <end position="294"/>
    </location>
</feature>
<dbReference type="PANTHER" id="PTHR43493">
    <property type="entry name" value="DNA GYRASE/TOPOISOMERASE SUBUNIT A"/>
    <property type="match status" value="1"/>
</dbReference>
<dbReference type="FunFam" id="1.10.268.10:FF:000001">
    <property type="entry name" value="DNA gyrase subunit A"/>
    <property type="match status" value="1"/>
</dbReference>
<gene>
    <name evidence="8" type="ORF">METZ01_LOCUS385188</name>
</gene>
<accession>A0A382UDI2</accession>
<feature type="non-terminal residue" evidence="8">
    <location>
        <position position="1"/>
    </location>
</feature>
<keyword evidence="6" id="KW-0413">Isomerase</keyword>
<evidence type="ECO:0000259" key="7">
    <source>
        <dbReference type="PROSITE" id="PS52040"/>
    </source>
</evidence>
<dbReference type="GO" id="GO:0006265">
    <property type="term" value="P:DNA topological change"/>
    <property type="evidence" value="ECO:0007669"/>
    <property type="project" value="InterPro"/>
</dbReference>
<dbReference type="AlphaFoldDB" id="A0A382UDI2"/>
<dbReference type="EC" id="5.6.2.2" evidence="3"/>
<dbReference type="PROSITE" id="PS52040">
    <property type="entry name" value="TOPO_IIA"/>
    <property type="match status" value="1"/>
</dbReference>
<dbReference type="GO" id="GO:0005524">
    <property type="term" value="F:ATP binding"/>
    <property type="evidence" value="ECO:0007669"/>
    <property type="project" value="InterPro"/>
</dbReference>
<dbReference type="Gene3D" id="1.10.268.10">
    <property type="entry name" value="Topoisomerase, domain 3"/>
    <property type="match status" value="1"/>
</dbReference>
<dbReference type="InterPro" id="IPR013757">
    <property type="entry name" value="Topo_IIA_A_a_sf"/>
</dbReference>
<dbReference type="InterPro" id="IPR013760">
    <property type="entry name" value="Topo_IIA-like_dom_sf"/>
</dbReference>
<proteinExistence type="inferred from homology"/>
<feature type="non-terminal residue" evidence="8">
    <location>
        <position position="294"/>
    </location>
</feature>
<dbReference type="FunFam" id="3.30.1360.40:FF:000002">
    <property type="entry name" value="DNA gyrase subunit A"/>
    <property type="match status" value="1"/>
</dbReference>
<dbReference type="SUPFAM" id="SSF56719">
    <property type="entry name" value="Type II DNA topoisomerase"/>
    <property type="match status" value="1"/>
</dbReference>
<evidence type="ECO:0000256" key="4">
    <source>
        <dbReference type="ARBA" id="ARBA00023029"/>
    </source>
</evidence>
<comment type="similarity">
    <text evidence="2">Belongs to the type II topoisomerase GyrA/ParC subunit family.</text>
</comment>
<dbReference type="GO" id="GO:0003918">
    <property type="term" value="F:DNA topoisomerase type II (double strand cut, ATP-hydrolyzing) activity"/>
    <property type="evidence" value="ECO:0007669"/>
    <property type="project" value="UniProtKB-EC"/>
</dbReference>
<dbReference type="EMBL" id="UINC01143420">
    <property type="protein sequence ID" value="SVD32334.1"/>
    <property type="molecule type" value="Genomic_DNA"/>
</dbReference>
<dbReference type="InterPro" id="IPR050220">
    <property type="entry name" value="Type_II_DNA_Topoisomerases"/>
</dbReference>
<evidence type="ECO:0000256" key="2">
    <source>
        <dbReference type="ARBA" id="ARBA00008263"/>
    </source>
</evidence>
<dbReference type="Gene3D" id="3.30.1360.40">
    <property type="match status" value="1"/>
</dbReference>
<evidence type="ECO:0000256" key="5">
    <source>
        <dbReference type="ARBA" id="ARBA00023125"/>
    </source>
</evidence>
<keyword evidence="4" id="KW-0799">Topoisomerase</keyword>
<dbReference type="PANTHER" id="PTHR43493:SF5">
    <property type="entry name" value="DNA GYRASE SUBUNIT A, CHLOROPLASTIC_MITOCHONDRIAL"/>
    <property type="match status" value="1"/>
</dbReference>
<dbReference type="GO" id="GO:0003677">
    <property type="term" value="F:DNA binding"/>
    <property type="evidence" value="ECO:0007669"/>
    <property type="project" value="UniProtKB-KW"/>
</dbReference>
<protein>
    <recommendedName>
        <fullName evidence="3">DNA topoisomerase (ATP-hydrolyzing)</fullName>
        <ecNumber evidence="3">5.6.2.2</ecNumber>
    </recommendedName>
</protein>
<comment type="catalytic activity">
    <reaction evidence="1">
        <text>ATP-dependent breakage, passage and rejoining of double-stranded DNA.</text>
        <dbReference type="EC" id="5.6.2.2"/>
    </reaction>
</comment>
<dbReference type="SMART" id="SM00434">
    <property type="entry name" value="TOP4c"/>
    <property type="match status" value="1"/>
</dbReference>
<reference evidence="8" key="1">
    <citation type="submission" date="2018-05" db="EMBL/GenBank/DDBJ databases">
        <authorList>
            <person name="Lanie J.A."/>
            <person name="Ng W.-L."/>
            <person name="Kazmierczak K.M."/>
            <person name="Andrzejewski T.M."/>
            <person name="Davidsen T.M."/>
            <person name="Wayne K.J."/>
            <person name="Tettelin H."/>
            <person name="Glass J.I."/>
            <person name="Rusch D."/>
            <person name="Podicherti R."/>
            <person name="Tsui H.-C.T."/>
            <person name="Winkler M.E."/>
        </authorList>
    </citation>
    <scope>NUCLEOTIDE SEQUENCE</scope>
</reference>